<comment type="caution">
    <text evidence="1">The sequence shown here is derived from an EMBL/GenBank/DDBJ whole genome shotgun (WGS) entry which is preliminary data.</text>
</comment>
<name>A0A4Y2LAV9_ARAVE</name>
<dbReference type="EMBL" id="BGPR01005612">
    <property type="protein sequence ID" value="GBN11815.1"/>
    <property type="molecule type" value="Genomic_DNA"/>
</dbReference>
<evidence type="ECO:0008006" key="3">
    <source>
        <dbReference type="Google" id="ProtNLM"/>
    </source>
</evidence>
<dbReference type="Proteomes" id="UP000499080">
    <property type="component" value="Unassembled WGS sequence"/>
</dbReference>
<keyword evidence="2" id="KW-1185">Reference proteome</keyword>
<evidence type="ECO:0000313" key="1">
    <source>
        <dbReference type="EMBL" id="GBN11815.1"/>
    </source>
</evidence>
<dbReference type="AlphaFoldDB" id="A0A4Y2LAV9"/>
<gene>
    <name evidence="1" type="ORF">AVEN_177444_1</name>
</gene>
<dbReference type="OrthoDB" id="6433533at2759"/>
<organism evidence="1 2">
    <name type="scientific">Araneus ventricosus</name>
    <name type="common">Orbweaver spider</name>
    <name type="synonym">Epeira ventricosa</name>
    <dbReference type="NCBI Taxonomy" id="182803"/>
    <lineage>
        <taxon>Eukaryota</taxon>
        <taxon>Metazoa</taxon>
        <taxon>Ecdysozoa</taxon>
        <taxon>Arthropoda</taxon>
        <taxon>Chelicerata</taxon>
        <taxon>Arachnida</taxon>
        <taxon>Araneae</taxon>
        <taxon>Araneomorphae</taxon>
        <taxon>Entelegynae</taxon>
        <taxon>Araneoidea</taxon>
        <taxon>Araneidae</taxon>
        <taxon>Araneus</taxon>
    </lineage>
</organism>
<evidence type="ECO:0000313" key="2">
    <source>
        <dbReference type="Proteomes" id="UP000499080"/>
    </source>
</evidence>
<protein>
    <recommendedName>
        <fullName evidence="3">Reverse transcriptase domain-containing protein</fullName>
    </recommendedName>
</protein>
<proteinExistence type="predicted"/>
<accession>A0A4Y2LAV9</accession>
<sequence>MPLSSLQHDRDLEGYSSLHRSSHANLPRPSFLATTTRLRTKILHRPPSWNLVTNEILSESWQPGGHIHAFADDFVFVISESTGEKLKSTAHKALAIFKRWKDKCKHSVSIEKSCDILISNRVSGPSIKWVDKVIKRTTSLKYLYVTIDKKLNWADHLCNLKTKITHLHQNIRKIAGTNWGLNKAYRRRLYITVAERIVLQGEAAWAYPLSARQERQLNSHQRKFLLNISRAYSTNHTAALQVIGGLLPLH</sequence>
<reference evidence="1 2" key="1">
    <citation type="journal article" date="2019" name="Sci. Rep.">
        <title>Orb-weaving spider Araneus ventricosus genome elucidates the spidroin gene catalogue.</title>
        <authorList>
            <person name="Kono N."/>
            <person name="Nakamura H."/>
            <person name="Ohtoshi R."/>
            <person name="Moran D.A.P."/>
            <person name="Shinohara A."/>
            <person name="Yoshida Y."/>
            <person name="Fujiwara M."/>
            <person name="Mori M."/>
            <person name="Tomita M."/>
            <person name="Arakawa K."/>
        </authorList>
    </citation>
    <scope>NUCLEOTIDE SEQUENCE [LARGE SCALE GENOMIC DNA]</scope>
</reference>